<dbReference type="Proteomes" id="UP001161391">
    <property type="component" value="Unassembled WGS sequence"/>
</dbReference>
<evidence type="ECO:0000256" key="1">
    <source>
        <dbReference type="PROSITE-ProRule" id="PRU00339"/>
    </source>
</evidence>
<dbReference type="Gene3D" id="1.25.40.10">
    <property type="entry name" value="Tetratricopeptide repeat domain"/>
    <property type="match status" value="1"/>
</dbReference>
<dbReference type="PANTHER" id="PTHR12558:SF10">
    <property type="entry name" value="CELL DIVISION CYCLE PROTEIN 23 HOMOLOG"/>
    <property type="match status" value="1"/>
</dbReference>
<organism evidence="3 4">
    <name type="scientific">Algimonas ampicilliniresistens</name>
    <dbReference type="NCBI Taxonomy" id="1298735"/>
    <lineage>
        <taxon>Bacteria</taxon>
        <taxon>Pseudomonadati</taxon>
        <taxon>Pseudomonadota</taxon>
        <taxon>Alphaproteobacteria</taxon>
        <taxon>Maricaulales</taxon>
        <taxon>Robiginitomaculaceae</taxon>
        <taxon>Algimonas</taxon>
    </lineage>
</organism>
<dbReference type="EMBL" id="BSNK01000001">
    <property type="protein sequence ID" value="GLQ22404.1"/>
    <property type="molecule type" value="Genomic_DNA"/>
</dbReference>
<reference evidence="3" key="2">
    <citation type="submission" date="2023-01" db="EMBL/GenBank/DDBJ databases">
        <title>Draft genome sequence of Algimonas ampicilliniresistens strain NBRC 108219.</title>
        <authorList>
            <person name="Sun Q."/>
            <person name="Mori K."/>
        </authorList>
    </citation>
    <scope>NUCLEOTIDE SEQUENCE</scope>
    <source>
        <strain evidence="3">NBRC 108219</strain>
    </source>
</reference>
<feature type="repeat" description="TPR" evidence="1">
    <location>
        <begin position="439"/>
        <end position="472"/>
    </location>
</feature>
<evidence type="ECO:0000313" key="3">
    <source>
        <dbReference type="EMBL" id="GLQ22404.1"/>
    </source>
</evidence>
<comment type="caution">
    <text evidence="3">The sequence shown here is derived from an EMBL/GenBank/DDBJ whole genome shotgun (WGS) entry which is preliminary data.</text>
</comment>
<keyword evidence="2" id="KW-0812">Transmembrane</keyword>
<keyword evidence="2" id="KW-1133">Transmembrane helix</keyword>
<dbReference type="Gene3D" id="1.25.40.1040">
    <property type="match status" value="1"/>
</dbReference>
<dbReference type="PROSITE" id="PS50005">
    <property type="entry name" value="TPR"/>
    <property type="match status" value="1"/>
</dbReference>
<feature type="transmembrane region" description="Helical" evidence="2">
    <location>
        <begin position="46"/>
        <end position="66"/>
    </location>
</feature>
<sequence>MQKIFDELRRRNIFRVAGVYGASSWLIIQLGIAFETSLNLPGWFDRLLTTLVLLGFPIALILAWAFELTPEGLKRTEIGGPSEDGSRRAGRKLGIALIALISVVIGLITWRIITSEVQRQNDMSSAASSDGSTATSVTEQSAMDALRTIAVMPFENLADDERYDYISSGLSSSIRDDLAGNRLLRVVARSSSQAVANESLGALEIAERLNVANVLEGRVEKRGEKLLITVSLVDARTGFTRWVETLTYDPEALIDIRNKITSVCAQTLSVDQRSQGREPGDATVPEAFTEYFRGTTLLYQEATLESLESARRHLETAVQLDPGFADAHSSLAGVYLILGAVSADKGLADAMIDKSEAMAREAIALAPSDADTHAVLGEILMSGRVDMVAAAGPFDRAQALGLSSGDGLSRHAVFLSATGRHDEAIEQAYRAKTLDPLSASASETLGLAYYADRQFGSAITAYRLALSQNPERYTTRARLGLAHIYSGSVEDGLDWCSKEENLMERLPCEAAAAVRKGESESAEKALGELIEVFGDAGAYQQAEMLAEMGQTEVAIATLLKAESLGDTGLAMAGYDPALDNLRDDERFQALLVRLGLSD</sequence>
<dbReference type="Pfam" id="PF13432">
    <property type="entry name" value="TPR_16"/>
    <property type="match status" value="1"/>
</dbReference>
<dbReference type="NCBIfam" id="NF047558">
    <property type="entry name" value="TPR_END_plus"/>
    <property type="match status" value="1"/>
</dbReference>
<dbReference type="SMART" id="SM00028">
    <property type="entry name" value="TPR"/>
    <property type="match status" value="2"/>
</dbReference>
<reference evidence="3" key="1">
    <citation type="journal article" date="2014" name="Int. J. Syst. Evol. Microbiol.">
        <title>Complete genome of a new Firmicutes species belonging to the dominant human colonic microbiota ('Ruminococcus bicirculans') reveals two chromosomes and a selective capacity to utilize plant glucans.</title>
        <authorList>
            <consortium name="NISC Comparative Sequencing Program"/>
            <person name="Wegmann U."/>
            <person name="Louis P."/>
            <person name="Goesmann A."/>
            <person name="Henrissat B."/>
            <person name="Duncan S.H."/>
            <person name="Flint H.J."/>
        </authorList>
    </citation>
    <scope>NUCLEOTIDE SEQUENCE</scope>
    <source>
        <strain evidence="3">NBRC 108219</strain>
    </source>
</reference>
<accession>A0ABQ5V608</accession>
<proteinExistence type="predicted"/>
<feature type="transmembrane region" description="Helical" evidence="2">
    <location>
        <begin position="93"/>
        <end position="113"/>
    </location>
</feature>
<dbReference type="PANTHER" id="PTHR12558">
    <property type="entry name" value="CELL DIVISION CYCLE 16,23,27"/>
    <property type="match status" value="1"/>
</dbReference>
<evidence type="ECO:0000256" key="2">
    <source>
        <dbReference type="SAM" id="Phobius"/>
    </source>
</evidence>
<feature type="transmembrane region" description="Helical" evidence="2">
    <location>
        <begin position="12"/>
        <end position="34"/>
    </location>
</feature>
<name>A0ABQ5V608_9PROT</name>
<dbReference type="InterPro" id="IPR011990">
    <property type="entry name" value="TPR-like_helical_dom_sf"/>
</dbReference>
<keyword evidence="2" id="KW-0472">Membrane</keyword>
<dbReference type="InterPro" id="IPR019734">
    <property type="entry name" value="TPR_rpt"/>
</dbReference>
<dbReference type="RefSeq" id="WP_284386741.1">
    <property type="nucleotide sequence ID" value="NZ_BSNK01000001.1"/>
</dbReference>
<keyword evidence="4" id="KW-1185">Reference proteome</keyword>
<dbReference type="SUPFAM" id="SSF48452">
    <property type="entry name" value="TPR-like"/>
    <property type="match status" value="2"/>
</dbReference>
<keyword evidence="1" id="KW-0802">TPR repeat</keyword>
<evidence type="ECO:0000313" key="4">
    <source>
        <dbReference type="Proteomes" id="UP001161391"/>
    </source>
</evidence>
<evidence type="ECO:0008006" key="5">
    <source>
        <dbReference type="Google" id="ProtNLM"/>
    </source>
</evidence>
<dbReference type="Gene3D" id="3.40.50.10070">
    <property type="entry name" value="TolB, N-terminal domain"/>
    <property type="match status" value="1"/>
</dbReference>
<gene>
    <name evidence="3" type="ORF">GCM10007853_02780</name>
</gene>
<protein>
    <recommendedName>
        <fullName evidence="5">Tetratricopeptide repeat protein</fullName>
    </recommendedName>
</protein>